<dbReference type="Proteomes" id="UP000075903">
    <property type="component" value="Unassembled WGS sequence"/>
</dbReference>
<evidence type="ECO:0000256" key="1">
    <source>
        <dbReference type="SAM" id="SignalP"/>
    </source>
</evidence>
<keyword evidence="1" id="KW-0732">Signal</keyword>
<proteinExistence type="predicted"/>
<accession>A0A182V8W9</accession>
<protein>
    <submittedName>
        <fullName evidence="2">Uncharacterized protein</fullName>
    </submittedName>
</protein>
<sequence length="129" mass="14773">MARLVDALLLRLVQLLEGEWIKAAKVRHRVVLLELLQWMGRGKVGRQLRERSGCSFMCVARSRFASSMNGRFWASVSSFHSEPSRLEISELCIFGLSFAIWRRCSRDHTMNAFIGRLMCPSWPGECLVA</sequence>
<evidence type="ECO:0000313" key="3">
    <source>
        <dbReference type="Proteomes" id="UP000075903"/>
    </source>
</evidence>
<organism evidence="2 3">
    <name type="scientific">Anopheles merus</name>
    <name type="common">Mosquito</name>
    <dbReference type="NCBI Taxonomy" id="30066"/>
    <lineage>
        <taxon>Eukaryota</taxon>
        <taxon>Metazoa</taxon>
        <taxon>Ecdysozoa</taxon>
        <taxon>Arthropoda</taxon>
        <taxon>Hexapoda</taxon>
        <taxon>Insecta</taxon>
        <taxon>Pterygota</taxon>
        <taxon>Neoptera</taxon>
        <taxon>Endopterygota</taxon>
        <taxon>Diptera</taxon>
        <taxon>Nematocera</taxon>
        <taxon>Culicoidea</taxon>
        <taxon>Culicidae</taxon>
        <taxon>Anophelinae</taxon>
        <taxon>Anopheles</taxon>
    </lineage>
</organism>
<name>A0A182V8W9_ANOME</name>
<dbReference type="AlphaFoldDB" id="A0A182V8W9"/>
<evidence type="ECO:0000313" key="2">
    <source>
        <dbReference type="EnsemblMetazoa" id="AMEM010863-PA"/>
    </source>
</evidence>
<dbReference type="EnsemblMetazoa" id="AMEM010863-RA">
    <property type="protein sequence ID" value="AMEM010863-PA"/>
    <property type="gene ID" value="AMEM010863"/>
</dbReference>
<feature type="signal peptide" evidence="1">
    <location>
        <begin position="1"/>
        <end position="18"/>
    </location>
</feature>
<keyword evidence="3" id="KW-1185">Reference proteome</keyword>
<reference evidence="2" key="1">
    <citation type="submission" date="2020-05" db="UniProtKB">
        <authorList>
            <consortium name="EnsemblMetazoa"/>
        </authorList>
    </citation>
    <scope>IDENTIFICATION</scope>
    <source>
        <strain evidence="2">MAF</strain>
    </source>
</reference>
<feature type="chain" id="PRO_5008139451" evidence="1">
    <location>
        <begin position="19"/>
        <end position="129"/>
    </location>
</feature>
<dbReference type="VEuPathDB" id="VectorBase:AMEM010863"/>